<evidence type="ECO:0000256" key="3">
    <source>
        <dbReference type="ARBA" id="ARBA00022989"/>
    </source>
</evidence>
<dbReference type="WBParaSite" id="nRc.2.0.1.t14214-RA">
    <property type="protein sequence ID" value="nRc.2.0.1.t14214-RA"/>
    <property type="gene ID" value="nRc.2.0.1.g14214"/>
</dbReference>
<evidence type="ECO:0000313" key="7">
    <source>
        <dbReference type="Proteomes" id="UP000887565"/>
    </source>
</evidence>
<organism evidence="7 8">
    <name type="scientific">Romanomermis culicivorax</name>
    <name type="common">Nematode worm</name>
    <dbReference type="NCBI Taxonomy" id="13658"/>
    <lineage>
        <taxon>Eukaryota</taxon>
        <taxon>Metazoa</taxon>
        <taxon>Ecdysozoa</taxon>
        <taxon>Nematoda</taxon>
        <taxon>Enoplea</taxon>
        <taxon>Dorylaimia</taxon>
        <taxon>Mermithida</taxon>
        <taxon>Mermithoidea</taxon>
        <taxon>Mermithidae</taxon>
        <taxon>Romanomermis</taxon>
    </lineage>
</organism>
<evidence type="ECO:0000313" key="8">
    <source>
        <dbReference type="WBParaSite" id="nRc.2.0.1.t14214-RA"/>
    </source>
</evidence>
<dbReference type="InterPro" id="IPR018491">
    <property type="entry name" value="SLC12_C"/>
</dbReference>
<evidence type="ECO:0000256" key="1">
    <source>
        <dbReference type="ARBA" id="ARBA00004141"/>
    </source>
</evidence>
<feature type="domain" description="SLC12A transporter C-terminal" evidence="6">
    <location>
        <begin position="43"/>
        <end position="121"/>
    </location>
</feature>
<dbReference type="GO" id="GO:0045202">
    <property type="term" value="C:synapse"/>
    <property type="evidence" value="ECO:0007669"/>
    <property type="project" value="GOC"/>
</dbReference>
<dbReference type="PANTHER" id="PTHR11827">
    <property type="entry name" value="SOLUTE CARRIER FAMILY 12, CATION COTRANSPORTERS"/>
    <property type="match status" value="1"/>
</dbReference>
<name>A0A915IK21_ROMCU</name>
<dbReference type="Proteomes" id="UP000887565">
    <property type="component" value="Unplaced"/>
</dbReference>
<protein>
    <submittedName>
        <fullName evidence="8">SLC12A transporter C-terminal domain-containing protein</fullName>
    </submittedName>
</protein>
<keyword evidence="7" id="KW-1185">Reference proteome</keyword>
<dbReference type="GO" id="GO:0005886">
    <property type="term" value="C:plasma membrane"/>
    <property type="evidence" value="ECO:0007669"/>
    <property type="project" value="TreeGrafter"/>
</dbReference>
<dbReference type="PANTHER" id="PTHR11827:SF53">
    <property type="entry name" value="K+_CL-COTRANSPORTER"/>
    <property type="match status" value="1"/>
</dbReference>
<dbReference type="GO" id="GO:0007268">
    <property type="term" value="P:chemical synaptic transmission"/>
    <property type="evidence" value="ECO:0007669"/>
    <property type="project" value="TreeGrafter"/>
</dbReference>
<dbReference type="GO" id="GO:0015379">
    <property type="term" value="F:potassium:chloride symporter activity"/>
    <property type="evidence" value="ECO:0007669"/>
    <property type="project" value="TreeGrafter"/>
</dbReference>
<evidence type="ECO:0000256" key="4">
    <source>
        <dbReference type="ARBA" id="ARBA00023136"/>
    </source>
</evidence>
<comment type="subcellular location">
    <subcellularLocation>
        <location evidence="1">Membrane</location>
        <topology evidence="1">Multi-pass membrane protein</topology>
    </subcellularLocation>
</comment>
<dbReference type="GO" id="GO:0006884">
    <property type="term" value="P:cell volume homeostasis"/>
    <property type="evidence" value="ECO:0007669"/>
    <property type="project" value="TreeGrafter"/>
</dbReference>
<evidence type="ECO:0000259" key="6">
    <source>
        <dbReference type="Pfam" id="PF03522"/>
    </source>
</evidence>
<keyword evidence="2" id="KW-0812">Transmembrane</keyword>
<sequence>MINDQEVCQLYLCTLFYSDAIHRAATAEMCLLVPKGLMTFPDQNDRVSGTIDVWWIIHDGGLLIVLPFLLKQHKVWRQCKLRVFAVAQMNDNSIKMKQDLQQWVYQLRIDASVDVVELADSTISAYTYERTLLMEERNRLAMDMHLSRQDIQHEPQLLVDRHRSRVGLCALAAELDAKRAHSSIENPLIYQRRAPCSAVDSASNEKISTASKDSPAKFFQGSAPSTPPSTAPPKLANVFQPANLSVDLTDIHFQNKQPVYPVTLTEVNESQSSSVGQSREQSPSNSNLKSLVETKFPFNNEDAPGGSFRHTRKRSQIASPFDLTMSDHVNAVAATSDDAQPMKNLGPVVGQSSSKEMFTVKQISISSEDETTTSTNMPAYAKLDHKKVRKMHTAVKLNKAIKEKSSDAQLVVVNLPRPPRAPQFLSNYMEYLEVLTEGLERVLLVRGSGKE</sequence>
<dbReference type="GO" id="GO:0055064">
    <property type="term" value="P:chloride ion homeostasis"/>
    <property type="evidence" value="ECO:0007669"/>
    <property type="project" value="TreeGrafter"/>
</dbReference>
<dbReference type="AlphaFoldDB" id="A0A915IK21"/>
<dbReference type="GO" id="GO:1990573">
    <property type="term" value="P:potassium ion import across plasma membrane"/>
    <property type="evidence" value="ECO:0007669"/>
    <property type="project" value="TreeGrafter"/>
</dbReference>
<proteinExistence type="predicted"/>
<feature type="region of interest" description="Disordered" evidence="5">
    <location>
        <begin position="205"/>
        <end position="231"/>
    </location>
</feature>
<evidence type="ECO:0000256" key="5">
    <source>
        <dbReference type="SAM" id="MobiDB-lite"/>
    </source>
</evidence>
<keyword evidence="4" id="KW-0472">Membrane</keyword>
<accession>A0A915IK21</accession>
<feature type="domain" description="SLC12A transporter C-terminal" evidence="6">
    <location>
        <begin position="369"/>
        <end position="448"/>
    </location>
</feature>
<dbReference type="InterPro" id="IPR004842">
    <property type="entry name" value="SLC12A_fam"/>
</dbReference>
<reference evidence="8" key="1">
    <citation type="submission" date="2022-11" db="UniProtKB">
        <authorList>
            <consortium name="WormBaseParasite"/>
        </authorList>
    </citation>
    <scope>IDENTIFICATION</scope>
</reference>
<evidence type="ECO:0000256" key="2">
    <source>
        <dbReference type="ARBA" id="ARBA00022692"/>
    </source>
</evidence>
<dbReference type="OMA" id="NIMENRD"/>
<keyword evidence="3" id="KW-1133">Transmembrane helix</keyword>
<dbReference type="GO" id="GO:0055075">
    <property type="term" value="P:potassium ion homeostasis"/>
    <property type="evidence" value="ECO:0007669"/>
    <property type="project" value="TreeGrafter"/>
</dbReference>
<dbReference type="Pfam" id="PF03522">
    <property type="entry name" value="SLC12"/>
    <property type="match status" value="2"/>
</dbReference>